<dbReference type="Gene3D" id="1.10.1200.10">
    <property type="entry name" value="ACP-like"/>
    <property type="match status" value="1"/>
</dbReference>
<dbReference type="RefSeq" id="WP_387341022.1">
    <property type="nucleotide sequence ID" value="NZ_JBIAXI010000004.1"/>
</dbReference>
<evidence type="ECO:0000313" key="5">
    <source>
        <dbReference type="Proteomes" id="UP001602119"/>
    </source>
</evidence>
<evidence type="ECO:0000256" key="2">
    <source>
        <dbReference type="ARBA" id="ARBA00022553"/>
    </source>
</evidence>
<keyword evidence="2" id="KW-0597">Phosphoprotein</keyword>
<dbReference type="EMBL" id="JBIAXI010000004">
    <property type="protein sequence ID" value="MFF4772588.1"/>
    <property type="molecule type" value="Genomic_DNA"/>
</dbReference>
<keyword evidence="1" id="KW-0596">Phosphopantetheine</keyword>
<dbReference type="InterPro" id="IPR009081">
    <property type="entry name" value="PP-bd_ACP"/>
</dbReference>
<accession>A0ABW6V0I6</accession>
<sequence>MPDRDLHRWLTERVAHYLELPPAEIDPRVKLRTYGLESIHALSLCVDVEEATGLLVEPTLAWDHPTIDAIAVHLTELLSQDRASVLQNGLEPFLEGNA</sequence>
<gene>
    <name evidence="4" type="ORF">ACFY05_06985</name>
</gene>
<dbReference type="InterPro" id="IPR020806">
    <property type="entry name" value="PKS_PP-bd"/>
</dbReference>
<proteinExistence type="predicted"/>
<reference evidence="4 5" key="1">
    <citation type="submission" date="2024-10" db="EMBL/GenBank/DDBJ databases">
        <title>The Natural Products Discovery Center: Release of the First 8490 Sequenced Strains for Exploring Actinobacteria Biosynthetic Diversity.</title>
        <authorList>
            <person name="Kalkreuter E."/>
            <person name="Kautsar S.A."/>
            <person name="Yang D."/>
            <person name="Bader C.D."/>
            <person name="Teijaro C.N."/>
            <person name="Fluegel L."/>
            <person name="Davis C.M."/>
            <person name="Simpson J.R."/>
            <person name="Lauterbach L."/>
            <person name="Steele A.D."/>
            <person name="Gui C."/>
            <person name="Meng S."/>
            <person name="Li G."/>
            <person name="Viehrig K."/>
            <person name="Ye F."/>
            <person name="Su P."/>
            <person name="Kiefer A.F."/>
            <person name="Nichols A."/>
            <person name="Cepeda A.J."/>
            <person name="Yan W."/>
            <person name="Fan B."/>
            <person name="Jiang Y."/>
            <person name="Adhikari A."/>
            <person name="Zheng C.-J."/>
            <person name="Schuster L."/>
            <person name="Cowan T.M."/>
            <person name="Smanski M.J."/>
            <person name="Chevrette M.G."/>
            <person name="De Carvalho L.P.S."/>
            <person name="Shen B."/>
        </authorList>
    </citation>
    <scope>NUCLEOTIDE SEQUENCE [LARGE SCALE GENOMIC DNA]</scope>
    <source>
        <strain evidence="4 5">NPDC001281</strain>
    </source>
</reference>
<organism evidence="4 5">
    <name type="scientific">Microtetraspora fusca</name>
    <dbReference type="NCBI Taxonomy" id="1997"/>
    <lineage>
        <taxon>Bacteria</taxon>
        <taxon>Bacillati</taxon>
        <taxon>Actinomycetota</taxon>
        <taxon>Actinomycetes</taxon>
        <taxon>Streptosporangiales</taxon>
        <taxon>Streptosporangiaceae</taxon>
        <taxon>Microtetraspora</taxon>
    </lineage>
</organism>
<dbReference type="PROSITE" id="PS50075">
    <property type="entry name" value="CARRIER"/>
    <property type="match status" value="1"/>
</dbReference>
<dbReference type="Proteomes" id="UP001602119">
    <property type="component" value="Unassembled WGS sequence"/>
</dbReference>
<dbReference type="InterPro" id="IPR036736">
    <property type="entry name" value="ACP-like_sf"/>
</dbReference>
<protein>
    <submittedName>
        <fullName evidence="4">Acyl carrier protein</fullName>
    </submittedName>
</protein>
<evidence type="ECO:0000313" key="4">
    <source>
        <dbReference type="EMBL" id="MFF4772588.1"/>
    </source>
</evidence>
<evidence type="ECO:0000259" key="3">
    <source>
        <dbReference type="PROSITE" id="PS50075"/>
    </source>
</evidence>
<name>A0ABW6V0I6_MICFU</name>
<comment type="caution">
    <text evidence="4">The sequence shown here is derived from an EMBL/GenBank/DDBJ whole genome shotgun (WGS) entry which is preliminary data.</text>
</comment>
<dbReference type="SMART" id="SM00823">
    <property type="entry name" value="PKS_PP"/>
    <property type="match status" value="1"/>
</dbReference>
<dbReference type="Pfam" id="PF00550">
    <property type="entry name" value="PP-binding"/>
    <property type="match status" value="1"/>
</dbReference>
<dbReference type="SUPFAM" id="SSF47336">
    <property type="entry name" value="ACP-like"/>
    <property type="match status" value="1"/>
</dbReference>
<keyword evidence="5" id="KW-1185">Reference proteome</keyword>
<feature type="domain" description="Carrier" evidence="3">
    <location>
        <begin position="1"/>
        <end position="78"/>
    </location>
</feature>
<evidence type="ECO:0000256" key="1">
    <source>
        <dbReference type="ARBA" id="ARBA00022450"/>
    </source>
</evidence>